<dbReference type="InterPro" id="IPR009030">
    <property type="entry name" value="Growth_fac_rcpt_cys_sf"/>
</dbReference>
<evidence type="ECO:0000259" key="5">
    <source>
        <dbReference type="PROSITE" id="PS51914"/>
    </source>
</evidence>
<dbReference type="PANTHER" id="PTHR22727:SF15">
    <property type="entry name" value="MRH DOMAIN-CONTAINING PROTEIN"/>
    <property type="match status" value="1"/>
</dbReference>
<dbReference type="InterPro" id="IPR011641">
    <property type="entry name" value="Tyr-kin_ephrin_A/B_rcpt-like"/>
</dbReference>
<keyword evidence="2" id="KW-1015">Disulfide bond</keyword>
<keyword evidence="4" id="KW-0812">Transmembrane</keyword>
<dbReference type="InterPro" id="IPR044865">
    <property type="entry name" value="MRH_dom"/>
</dbReference>
<dbReference type="AlphaFoldDB" id="A0A914VXF9"/>
<dbReference type="PROSITE" id="PS51914">
    <property type="entry name" value="MRH"/>
    <property type="match status" value="1"/>
</dbReference>
<feature type="region of interest" description="Disordered" evidence="3">
    <location>
        <begin position="198"/>
        <end position="217"/>
    </location>
</feature>
<dbReference type="InterPro" id="IPR056607">
    <property type="entry name" value="Elapor1/2_MRH"/>
</dbReference>
<keyword evidence="6" id="KW-1185">Reference proteome</keyword>
<feature type="compositionally biased region" description="Basic and acidic residues" evidence="3">
    <location>
        <begin position="997"/>
        <end position="1006"/>
    </location>
</feature>
<evidence type="ECO:0000313" key="7">
    <source>
        <dbReference type="WBParaSite" id="PSAMB.scaffold2598size22335.g18417.t1"/>
    </source>
</evidence>
<dbReference type="Proteomes" id="UP000887566">
    <property type="component" value="Unplaced"/>
</dbReference>
<dbReference type="Pfam" id="PF23087">
    <property type="entry name" value="MRH_ELAPOR1_9th"/>
    <property type="match status" value="1"/>
</dbReference>
<sequence>MNRVFTRAPECTADDFNYEYTSCDASGERWRVAVPRPGRLCEGNVPFPQKGLNCSFSCSGGQYLDLKTQECRHCQAGSYSLGGGVRFEDFTDLPQGFQIENFARDGDEILAEVGVVAQTAAASTDCAKNGGWHVKDGFLIYVPTPCFSKLSYSGHLVRPGFVEYVYRMPKNNLGLVFNVIVKNEQCQSYRDQLKALMGETRDRSGSSKSGANGEWQTGRLELKSGPNVISWTVANSRESAGNLDPIVIGHIDVHGIAFTKSCTLCPAGTYSSDGATECTPCQPDHYSKRGTPQSCPKCPDEQYSGPKASSCIDRPKCTESDYYAVHEPCVDGKTKKSFKSVQPKVCRDDLPGAVKQPHSEPPIPCPKCNPGMHLNKEGACVFCDKDQYSDGNECTKCPVNTVPNYGYQYVWWNSLPPNMKTNCEFIDEESTSDCNIGEAWLPDGESIHTAPTHQPGVALELALAVPHGFKNPLVGTDVRISAQNPIGHLTFVFETRCATKDCALYFVEDSAEGNGFYRMVADFNGTVLKRAYTHPITRITGVKYMWAFLRSKSSAVDEFIADSATIYSINVTNAVAGGASACLPCPTSANPNRGCVPCEPGHYMTESTHICTKCPKDTMLNTTGDRIGVKSCIKCGDYLTSNDGVACTTDGNLLLTIGKNETRKYDMSALGGKRTYEASGVKVYSREGTSYYHMFNVSLFGGTATCRDTYDYNGDSLVKAAALAETTEAAVCRMTVLPLREGNTSHMIYVSPMGLVSRLIGISHKPEHQNIRLGEKELDYDGNDVANRPSDVHFFYDPSPVQSEACPQGQTVVITARCDPALTSAPQARLPRSCPDGTCDGCLYHILILSAHACPICTDSDYTEIRGECIAGFQSIHSIPAKHCILSGKQSRVREEPCTVFGVEVRIMIGISAAIAILLCALVIVVFRRNRRLEYKYMKLIEAKAGSDGMELPAAESCGLEEDENENEDDGERVIFAKGKKGFFSGGGGGRSKNRRTPMDTDRYDDRAAFVALEDDE</sequence>
<keyword evidence="4" id="KW-1133">Transmembrane helix</keyword>
<dbReference type="InterPro" id="IPR039181">
    <property type="entry name" value="Elapor1/2"/>
</dbReference>
<accession>A0A914VXF9</accession>
<dbReference type="WBParaSite" id="PSAMB.scaffold2598size22335.g18417.t1">
    <property type="protein sequence ID" value="PSAMB.scaffold2598size22335.g18417.t1"/>
    <property type="gene ID" value="PSAMB.scaffold2598size22335.g18417"/>
</dbReference>
<feature type="domain" description="MRH" evidence="5">
    <location>
        <begin position="633"/>
        <end position="856"/>
    </location>
</feature>
<evidence type="ECO:0000313" key="6">
    <source>
        <dbReference type="Proteomes" id="UP000887566"/>
    </source>
</evidence>
<dbReference type="Pfam" id="PF23091">
    <property type="entry name" value="TNFR_ELAPOR1_6th"/>
    <property type="match status" value="1"/>
</dbReference>
<dbReference type="PANTHER" id="PTHR22727">
    <property type="entry name" value="PROTEIN CBG13728"/>
    <property type="match status" value="1"/>
</dbReference>
<dbReference type="SMART" id="SM01411">
    <property type="entry name" value="Ephrin_rec_like"/>
    <property type="match status" value="3"/>
</dbReference>
<dbReference type="Pfam" id="PF07699">
    <property type="entry name" value="Ephrin_rec_like"/>
    <property type="match status" value="1"/>
</dbReference>
<dbReference type="InterPro" id="IPR056610">
    <property type="entry name" value="Elapor1/2_TNFR-like"/>
</dbReference>
<organism evidence="6 7">
    <name type="scientific">Plectus sambesii</name>
    <dbReference type="NCBI Taxonomy" id="2011161"/>
    <lineage>
        <taxon>Eukaryota</taxon>
        <taxon>Metazoa</taxon>
        <taxon>Ecdysozoa</taxon>
        <taxon>Nematoda</taxon>
        <taxon>Chromadorea</taxon>
        <taxon>Plectida</taxon>
        <taxon>Plectina</taxon>
        <taxon>Plectoidea</taxon>
        <taxon>Plectidae</taxon>
        <taxon>Plectus</taxon>
    </lineage>
</organism>
<keyword evidence="4" id="KW-0472">Membrane</keyword>
<proteinExistence type="predicted"/>
<evidence type="ECO:0000256" key="3">
    <source>
        <dbReference type="SAM" id="MobiDB-lite"/>
    </source>
</evidence>
<dbReference type="InterPro" id="IPR056609">
    <property type="entry name" value="Elapor1-like_3rd"/>
</dbReference>
<feature type="transmembrane region" description="Helical" evidence="4">
    <location>
        <begin position="907"/>
        <end position="927"/>
    </location>
</feature>
<dbReference type="GO" id="GO:0016020">
    <property type="term" value="C:membrane"/>
    <property type="evidence" value="ECO:0007669"/>
    <property type="project" value="TreeGrafter"/>
</dbReference>
<dbReference type="Pfam" id="PF23031">
    <property type="entry name" value="GBD_ELAPOR1"/>
    <property type="match status" value="1"/>
</dbReference>
<evidence type="ECO:0000256" key="1">
    <source>
        <dbReference type="ARBA" id="ARBA00022729"/>
    </source>
</evidence>
<dbReference type="Pfam" id="PF23032">
    <property type="entry name" value="GBD_ELAPOR1-like_3rd"/>
    <property type="match status" value="1"/>
</dbReference>
<name>A0A914VXF9_9BILA</name>
<evidence type="ECO:0000256" key="2">
    <source>
        <dbReference type="ARBA" id="ARBA00023157"/>
    </source>
</evidence>
<evidence type="ECO:0000256" key="4">
    <source>
        <dbReference type="SAM" id="Phobius"/>
    </source>
</evidence>
<keyword evidence="1" id="KW-0732">Signal</keyword>
<dbReference type="InterPro" id="IPR056608">
    <property type="entry name" value="Elapor1/2_GBD"/>
</dbReference>
<dbReference type="SUPFAM" id="SSF57184">
    <property type="entry name" value="Growth factor receptor domain"/>
    <property type="match status" value="2"/>
</dbReference>
<protein>
    <submittedName>
        <fullName evidence="7">MRH domain-containing protein</fullName>
    </submittedName>
</protein>
<reference evidence="7" key="1">
    <citation type="submission" date="2022-11" db="UniProtKB">
        <authorList>
            <consortium name="WormBaseParasite"/>
        </authorList>
    </citation>
    <scope>IDENTIFICATION</scope>
</reference>
<feature type="region of interest" description="Disordered" evidence="3">
    <location>
        <begin position="980"/>
        <end position="1006"/>
    </location>
</feature>